<dbReference type="AlphaFoldDB" id="A0AA34XK47"/>
<gene>
    <name evidence="1" type="ORF">LLJM3_0100</name>
</gene>
<evidence type="ECO:0000313" key="1">
    <source>
        <dbReference type="EMBL" id="ARE22323.1"/>
    </source>
</evidence>
<accession>A0AA34XK47</accession>
<protein>
    <submittedName>
        <fullName evidence="1">Uncharacterized protein</fullName>
    </submittedName>
</protein>
<dbReference type="RefSeq" id="WP_063284014.1">
    <property type="nucleotide sequence ID" value="NZ_CP015901.2"/>
</dbReference>
<reference evidence="1 2" key="1">
    <citation type="journal article" date="2017" name="BMC Genomics">
        <title>Comparative and functional genomics of the Lactococcus lactis taxon; insights into evolution and niche adaptation.</title>
        <authorList>
            <person name="Kelleher P."/>
            <person name="Bottacini F."/>
            <person name="Mahony J."/>
            <person name="Kilcawley K.N."/>
            <person name="van Sinderen D."/>
        </authorList>
    </citation>
    <scope>NUCLEOTIDE SEQUENCE [LARGE SCALE GENOMIC DNA]</scope>
    <source>
        <strain evidence="1 2">JM3</strain>
    </source>
</reference>
<name>A0AA34XK47_LACLC</name>
<evidence type="ECO:0000313" key="2">
    <source>
        <dbReference type="Proteomes" id="UP000192161"/>
    </source>
</evidence>
<dbReference type="EMBL" id="CP015901">
    <property type="protein sequence ID" value="ARE22323.1"/>
    <property type="molecule type" value="Genomic_DNA"/>
</dbReference>
<proteinExistence type="predicted"/>
<organism evidence="1 2">
    <name type="scientific">Lactococcus lactis subsp. cremoris</name>
    <name type="common">Streptococcus cremoris</name>
    <dbReference type="NCBI Taxonomy" id="1359"/>
    <lineage>
        <taxon>Bacteria</taxon>
        <taxon>Bacillati</taxon>
        <taxon>Bacillota</taxon>
        <taxon>Bacilli</taxon>
        <taxon>Lactobacillales</taxon>
        <taxon>Streptococcaceae</taxon>
        <taxon>Lactococcus</taxon>
    </lineage>
</organism>
<dbReference type="Proteomes" id="UP000192161">
    <property type="component" value="Chromosome"/>
</dbReference>
<sequence length="162" mass="18469">MTKSKTNTVEEKREDKIQAAAKAKNWNEVSKLLNQPFENAMRQDRGGAKYNRPSNVSLNYVAKGATSEFGNSIPDKSLNPLEFLIQQEEIGQSLDTYSVVHTALNHFDKTHQIILLGRITDKAHQKSWSQLARETGLSDKTVKKFFNEAYPEFEKILKDLLQ</sequence>